<accession>A0A0K2SX00</accession>
<name>A0A0K2SX00_LEPSM</name>
<protein>
    <submittedName>
        <fullName evidence="1">Uncharacterized protein</fullName>
    </submittedName>
</protein>
<dbReference type="EMBL" id="HACA01000908">
    <property type="protein sequence ID" value="CDW18269.1"/>
    <property type="molecule type" value="Transcribed_RNA"/>
</dbReference>
<evidence type="ECO:0000313" key="1">
    <source>
        <dbReference type="EMBL" id="CDW18269.1"/>
    </source>
</evidence>
<organism evidence="1">
    <name type="scientific">Lepeophtheirus salmonis</name>
    <name type="common">Salmon louse</name>
    <name type="synonym">Caligus salmonis</name>
    <dbReference type="NCBI Taxonomy" id="72036"/>
    <lineage>
        <taxon>Eukaryota</taxon>
        <taxon>Metazoa</taxon>
        <taxon>Ecdysozoa</taxon>
        <taxon>Arthropoda</taxon>
        <taxon>Crustacea</taxon>
        <taxon>Multicrustacea</taxon>
        <taxon>Hexanauplia</taxon>
        <taxon>Copepoda</taxon>
        <taxon>Siphonostomatoida</taxon>
        <taxon>Caligidae</taxon>
        <taxon>Lepeophtheirus</taxon>
    </lineage>
</organism>
<reference evidence="1" key="1">
    <citation type="submission" date="2014-05" db="EMBL/GenBank/DDBJ databases">
        <authorList>
            <person name="Chronopoulou M."/>
        </authorList>
    </citation>
    <scope>NUCLEOTIDE SEQUENCE</scope>
    <source>
        <tissue evidence="1">Whole organism</tissue>
    </source>
</reference>
<sequence length="78" mass="9129">MDLKAIQLKDLIIEGRTNILPQNTNRKKTRHKSPSVSFLEELCHLFYDERQFLKNELTPSVGVQVVCLINLFIIQELF</sequence>
<proteinExistence type="predicted"/>
<dbReference type="AlphaFoldDB" id="A0A0K2SX00"/>